<dbReference type="InterPro" id="IPR027482">
    <property type="entry name" value="Sec1-like_dom2"/>
</dbReference>
<dbReference type="PANTHER" id="PTHR11679">
    <property type="entry name" value="VESICLE PROTEIN SORTING-ASSOCIATED"/>
    <property type="match status" value="1"/>
</dbReference>
<dbReference type="EMBL" id="NCKW01016425">
    <property type="protein sequence ID" value="POM61015.1"/>
    <property type="molecule type" value="Genomic_DNA"/>
</dbReference>
<dbReference type="InterPro" id="IPR043154">
    <property type="entry name" value="Sec-1-like_dom1"/>
</dbReference>
<protein>
    <submittedName>
        <fullName evidence="2">Vacuolar protein sorting-associated protein</fullName>
    </submittedName>
</protein>
<dbReference type="InterPro" id="IPR036045">
    <property type="entry name" value="Sec1-like_sf"/>
</dbReference>
<dbReference type="Proteomes" id="UP000237271">
    <property type="component" value="Unassembled WGS sequence"/>
</dbReference>
<evidence type="ECO:0000313" key="2">
    <source>
        <dbReference type="EMBL" id="POM61015.1"/>
    </source>
</evidence>
<evidence type="ECO:0000313" key="3">
    <source>
        <dbReference type="Proteomes" id="UP000237271"/>
    </source>
</evidence>
<dbReference type="Pfam" id="PF00995">
    <property type="entry name" value="Sec1"/>
    <property type="match status" value="1"/>
</dbReference>
<proteinExistence type="inferred from homology"/>
<gene>
    <name evidence="2" type="ORF">PHPALM_30040</name>
</gene>
<name>A0A2P4X638_9STRA</name>
<comment type="similarity">
    <text evidence="1">Belongs to the STXBP/unc-18/SEC1 family.</text>
</comment>
<dbReference type="InterPro" id="IPR001619">
    <property type="entry name" value="Sec1-like"/>
</dbReference>
<dbReference type="Gene3D" id="3.90.830.10">
    <property type="entry name" value="Syntaxin Binding Protein 1, Chain A, domain 2"/>
    <property type="match status" value="1"/>
</dbReference>
<accession>A0A2P4X638</accession>
<dbReference type="Gene3D" id="3.40.50.2060">
    <property type="match status" value="1"/>
</dbReference>
<sequence>MVKLPPLDKGILPLQKLRDEYERALTHLLDHLGTDRVSLVLTKRLASLLTHVFVDGLGILKNHHVVECLELSDDISNVTADTTVVYLAFARARDVRAVAVHAEKLLTQEDGESRKRRLALYVVGKWTTMLSQVMDNGRVKSRFQTGELAMGFFPLDTDLLTLGYQRTLYECEVEGNRSSLVDMAAALNLLQQVYGKFGSIKYKGEMSMLVLNHLMEMHAGGSGMMSGASATQGTPTGTQRSRLDTLILLDRGVDFASVFSTPLTYEAVLDELMHIQDGFITASPQILRADDSASDVPVPVALNSTDDIYRQIRDKHIHTIPAALNVQAVAVKQRFSEFQRVSDTATAAEVNEFVKTVPQMKASQQAIEQHMNLLEYLETTTEK</sequence>
<dbReference type="OrthoDB" id="10262287at2759"/>
<dbReference type="InterPro" id="IPR043127">
    <property type="entry name" value="Sec-1-like_dom3a"/>
</dbReference>
<dbReference type="GO" id="GO:0016192">
    <property type="term" value="P:vesicle-mediated transport"/>
    <property type="evidence" value="ECO:0007669"/>
    <property type="project" value="InterPro"/>
</dbReference>
<reference evidence="2 3" key="1">
    <citation type="journal article" date="2017" name="Genome Biol. Evol.">
        <title>Phytophthora megakarya and P. palmivora, closely related causal agents of cacao black pod rot, underwent increases in genome sizes and gene numbers by different mechanisms.</title>
        <authorList>
            <person name="Ali S.S."/>
            <person name="Shao J."/>
            <person name="Lary D.J."/>
            <person name="Kronmiller B."/>
            <person name="Shen D."/>
            <person name="Strem M.D."/>
            <person name="Amoako-Attah I."/>
            <person name="Akrofi A.Y."/>
            <person name="Begoude B.A."/>
            <person name="Ten Hoopen G.M."/>
            <person name="Coulibaly K."/>
            <person name="Kebe B.I."/>
            <person name="Melnick R.L."/>
            <person name="Guiltinan M.J."/>
            <person name="Tyler B.M."/>
            <person name="Meinhardt L.W."/>
            <person name="Bailey B.A."/>
        </authorList>
    </citation>
    <scope>NUCLEOTIDE SEQUENCE [LARGE SCALE GENOMIC DNA]</scope>
    <source>
        <strain evidence="3">sbr112.9</strain>
    </source>
</reference>
<dbReference type="Gene3D" id="3.40.50.1910">
    <property type="match status" value="1"/>
</dbReference>
<evidence type="ECO:0000256" key="1">
    <source>
        <dbReference type="ARBA" id="ARBA00009884"/>
    </source>
</evidence>
<dbReference type="SUPFAM" id="SSF56815">
    <property type="entry name" value="Sec1/munc18-like (SM) proteins"/>
    <property type="match status" value="1"/>
</dbReference>
<comment type="caution">
    <text evidence="2">The sequence shown here is derived from an EMBL/GenBank/DDBJ whole genome shotgun (WGS) entry which is preliminary data.</text>
</comment>
<keyword evidence="3" id="KW-1185">Reference proteome</keyword>
<organism evidence="2 3">
    <name type="scientific">Phytophthora palmivora</name>
    <dbReference type="NCBI Taxonomy" id="4796"/>
    <lineage>
        <taxon>Eukaryota</taxon>
        <taxon>Sar</taxon>
        <taxon>Stramenopiles</taxon>
        <taxon>Oomycota</taxon>
        <taxon>Peronosporomycetes</taxon>
        <taxon>Peronosporales</taxon>
        <taxon>Peronosporaceae</taxon>
        <taxon>Phytophthora</taxon>
    </lineage>
</organism>
<dbReference type="AlphaFoldDB" id="A0A2P4X638"/>